<dbReference type="InterPro" id="IPR002104">
    <property type="entry name" value="Integrase_catalytic"/>
</dbReference>
<dbReference type="PROSITE" id="PS51900">
    <property type="entry name" value="CB"/>
    <property type="match status" value="1"/>
</dbReference>
<keyword evidence="3 5" id="KW-0238">DNA-binding</keyword>
<name>A0ABV2VUJ2_9ACTN</name>
<dbReference type="SUPFAM" id="SSF56349">
    <property type="entry name" value="DNA breaking-rejoining enzymes"/>
    <property type="match status" value="1"/>
</dbReference>
<dbReference type="PANTHER" id="PTHR30629">
    <property type="entry name" value="PROPHAGE INTEGRASE"/>
    <property type="match status" value="1"/>
</dbReference>
<keyword evidence="2" id="KW-0229">DNA integration</keyword>
<evidence type="ECO:0000259" key="6">
    <source>
        <dbReference type="PROSITE" id="PS51898"/>
    </source>
</evidence>
<dbReference type="Gene3D" id="1.10.443.10">
    <property type="entry name" value="Intergrase catalytic core"/>
    <property type="match status" value="1"/>
</dbReference>
<dbReference type="InterPro" id="IPR010998">
    <property type="entry name" value="Integrase_recombinase_N"/>
</dbReference>
<dbReference type="InterPro" id="IPR004107">
    <property type="entry name" value="Integrase_SAM-like_N"/>
</dbReference>
<gene>
    <name evidence="8" type="ORF">ABZ071_32125</name>
</gene>
<dbReference type="Pfam" id="PF14659">
    <property type="entry name" value="Phage_int_SAM_3"/>
    <property type="match status" value="1"/>
</dbReference>
<dbReference type="InterPro" id="IPR044068">
    <property type="entry name" value="CB"/>
</dbReference>
<evidence type="ECO:0000256" key="3">
    <source>
        <dbReference type="ARBA" id="ARBA00023125"/>
    </source>
</evidence>
<sequence>MAQIEKRQYEGGKVTRWRVKWRIGGTGKWDGQQFDYQVDAKRFKALVDANGNHRPTPEQLVEHGFAELLPAGVAAPAAPEPAEAVLTFRAYAEEWLSQLVKPHPETVRKYRERLEKHVFPRLGDRPIAEITRREMREWQQSLRDAGLSAKTIANIRGEAVVPIFKAACRPGEDGEPAVRTSNPMDGLPLPEGPRAERDILESPDEARLFLEAAYAVDPEAADLLLCKLSTGLRWGEVSALPPRAVSVARSTVSIVQVLRKVNRRWVVEPKPKTKQGYREVPLTAAVARMVAERCAAASREPGRQFVFVAPRGNHWRYEDFYTDRWVKIPDLAREKGLPRRMTMHGLRHSLLTLLATEGVDLAALRTMAGHASVTTTMNVYVHATRRHHEPVRQIVGGFLGVDELTAAGG</sequence>
<dbReference type="EMBL" id="JBEXRX010000187">
    <property type="protein sequence ID" value="MEU0156450.1"/>
    <property type="molecule type" value="Genomic_DNA"/>
</dbReference>
<dbReference type="Gene3D" id="1.10.150.130">
    <property type="match status" value="1"/>
</dbReference>
<dbReference type="InterPro" id="IPR011010">
    <property type="entry name" value="DNA_brk_join_enz"/>
</dbReference>
<evidence type="ECO:0000256" key="5">
    <source>
        <dbReference type="PROSITE-ProRule" id="PRU01248"/>
    </source>
</evidence>
<keyword evidence="9" id="KW-1185">Reference proteome</keyword>
<dbReference type="CDD" id="cd01189">
    <property type="entry name" value="INT_ICEBs1_C_like"/>
    <property type="match status" value="1"/>
</dbReference>
<proteinExistence type="inferred from homology"/>
<dbReference type="Proteomes" id="UP001550348">
    <property type="component" value="Unassembled WGS sequence"/>
</dbReference>
<evidence type="ECO:0000313" key="9">
    <source>
        <dbReference type="Proteomes" id="UP001550348"/>
    </source>
</evidence>
<feature type="domain" description="Tyr recombinase" evidence="6">
    <location>
        <begin position="195"/>
        <end position="393"/>
    </location>
</feature>
<dbReference type="InterPro" id="IPR050808">
    <property type="entry name" value="Phage_Integrase"/>
</dbReference>
<organism evidence="8 9">
    <name type="scientific">Micromonospora fulviviridis</name>
    <dbReference type="NCBI Taxonomy" id="47860"/>
    <lineage>
        <taxon>Bacteria</taxon>
        <taxon>Bacillati</taxon>
        <taxon>Actinomycetota</taxon>
        <taxon>Actinomycetes</taxon>
        <taxon>Micromonosporales</taxon>
        <taxon>Micromonosporaceae</taxon>
        <taxon>Micromonospora</taxon>
    </lineage>
</organism>
<evidence type="ECO:0000259" key="7">
    <source>
        <dbReference type="PROSITE" id="PS51900"/>
    </source>
</evidence>
<comment type="similarity">
    <text evidence="1">Belongs to the 'phage' integrase family.</text>
</comment>
<accession>A0ABV2VUJ2</accession>
<evidence type="ECO:0000256" key="1">
    <source>
        <dbReference type="ARBA" id="ARBA00008857"/>
    </source>
</evidence>
<comment type="caution">
    <text evidence="8">The sequence shown here is derived from an EMBL/GenBank/DDBJ whole genome shotgun (WGS) entry which is preliminary data.</text>
</comment>
<dbReference type="PANTHER" id="PTHR30629:SF2">
    <property type="entry name" value="PROPHAGE INTEGRASE INTS-RELATED"/>
    <property type="match status" value="1"/>
</dbReference>
<reference evidence="8 9" key="1">
    <citation type="submission" date="2024-06" db="EMBL/GenBank/DDBJ databases">
        <title>The Natural Products Discovery Center: Release of the First 8490 Sequenced Strains for Exploring Actinobacteria Biosynthetic Diversity.</title>
        <authorList>
            <person name="Kalkreuter E."/>
            <person name="Kautsar S.A."/>
            <person name="Yang D."/>
            <person name="Bader C.D."/>
            <person name="Teijaro C.N."/>
            <person name="Fluegel L."/>
            <person name="Davis C.M."/>
            <person name="Simpson J.R."/>
            <person name="Lauterbach L."/>
            <person name="Steele A.D."/>
            <person name="Gui C."/>
            <person name="Meng S."/>
            <person name="Li G."/>
            <person name="Viehrig K."/>
            <person name="Ye F."/>
            <person name="Su P."/>
            <person name="Kiefer A.F."/>
            <person name="Nichols A."/>
            <person name="Cepeda A.J."/>
            <person name="Yan W."/>
            <person name="Fan B."/>
            <person name="Jiang Y."/>
            <person name="Adhikari A."/>
            <person name="Zheng C.-J."/>
            <person name="Schuster L."/>
            <person name="Cowan T.M."/>
            <person name="Smanski M.J."/>
            <person name="Chevrette M.G."/>
            <person name="De Carvalho L.P.S."/>
            <person name="Shen B."/>
        </authorList>
    </citation>
    <scope>NUCLEOTIDE SEQUENCE [LARGE SCALE GENOMIC DNA]</scope>
    <source>
        <strain evidence="8 9">NPDC006286</strain>
    </source>
</reference>
<evidence type="ECO:0000313" key="8">
    <source>
        <dbReference type="EMBL" id="MEU0156450.1"/>
    </source>
</evidence>
<protein>
    <submittedName>
        <fullName evidence="8">Site-specific integrase</fullName>
    </submittedName>
</protein>
<dbReference type="PROSITE" id="PS51898">
    <property type="entry name" value="TYR_RECOMBINASE"/>
    <property type="match status" value="1"/>
</dbReference>
<dbReference type="RefSeq" id="WP_355667959.1">
    <property type="nucleotide sequence ID" value="NZ_JBEXRX010000187.1"/>
</dbReference>
<evidence type="ECO:0000256" key="2">
    <source>
        <dbReference type="ARBA" id="ARBA00022908"/>
    </source>
</evidence>
<dbReference type="InterPro" id="IPR013762">
    <property type="entry name" value="Integrase-like_cat_sf"/>
</dbReference>
<dbReference type="Pfam" id="PF00589">
    <property type="entry name" value="Phage_integrase"/>
    <property type="match status" value="1"/>
</dbReference>
<evidence type="ECO:0000256" key="4">
    <source>
        <dbReference type="ARBA" id="ARBA00023172"/>
    </source>
</evidence>
<keyword evidence="4" id="KW-0233">DNA recombination</keyword>
<feature type="domain" description="Core-binding (CB)" evidence="7">
    <location>
        <begin position="86"/>
        <end position="168"/>
    </location>
</feature>